<feature type="region of interest" description="Disordered" evidence="1">
    <location>
        <begin position="1"/>
        <end position="65"/>
    </location>
</feature>
<dbReference type="Pfam" id="PF13770">
    <property type="entry name" value="DUF4169"/>
    <property type="match status" value="1"/>
</dbReference>
<dbReference type="OrthoDB" id="7173889at2"/>
<evidence type="ECO:0000313" key="3">
    <source>
        <dbReference type="Proteomes" id="UP000264589"/>
    </source>
</evidence>
<keyword evidence="3" id="KW-1185">Reference proteome</keyword>
<dbReference type="AlphaFoldDB" id="A0A371RJA6"/>
<name>A0A371RJA6_9PROT</name>
<gene>
    <name evidence="2" type="ORF">DX908_09770</name>
</gene>
<protein>
    <submittedName>
        <fullName evidence="2">DUF4169 family protein</fullName>
    </submittedName>
</protein>
<sequence length="65" mass="7484">MADIVNLRRFRKAKARAEKEKSAEANRQLHGLTKDAKADAKRVQDEAKRHVDGHRLDNETDDDED</sequence>
<feature type="compositionally biased region" description="Basic and acidic residues" evidence="1">
    <location>
        <begin position="32"/>
        <end position="58"/>
    </location>
</feature>
<feature type="compositionally biased region" description="Basic and acidic residues" evidence="1">
    <location>
        <begin position="15"/>
        <end position="24"/>
    </location>
</feature>
<dbReference type="RefSeq" id="WP_116392157.1">
    <property type="nucleotide sequence ID" value="NZ_CAXQPM010000011.1"/>
</dbReference>
<dbReference type="Proteomes" id="UP000264589">
    <property type="component" value="Unassembled WGS sequence"/>
</dbReference>
<reference evidence="2 3" key="1">
    <citation type="submission" date="2018-08" db="EMBL/GenBank/DDBJ databases">
        <title>Parvularcula sp. SM1705, isolated from surface water of the South Sea China.</title>
        <authorList>
            <person name="Sun L."/>
        </authorList>
    </citation>
    <scope>NUCLEOTIDE SEQUENCE [LARGE SCALE GENOMIC DNA]</scope>
    <source>
        <strain evidence="2 3">SM1705</strain>
    </source>
</reference>
<evidence type="ECO:0000313" key="2">
    <source>
        <dbReference type="EMBL" id="RFB05524.1"/>
    </source>
</evidence>
<proteinExistence type="predicted"/>
<accession>A0A371RJA6</accession>
<dbReference type="InterPro" id="IPR025227">
    <property type="entry name" value="DUF4169"/>
</dbReference>
<organism evidence="2 3">
    <name type="scientific">Parvularcula marina</name>
    <dbReference type="NCBI Taxonomy" id="2292771"/>
    <lineage>
        <taxon>Bacteria</taxon>
        <taxon>Pseudomonadati</taxon>
        <taxon>Pseudomonadota</taxon>
        <taxon>Alphaproteobacteria</taxon>
        <taxon>Parvularculales</taxon>
        <taxon>Parvularculaceae</taxon>
        <taxon>Parvularcula</taxon>
    </lineage>
</organism>
<dbReference type="InParanoid" id="A0A371RJA6"/>
<dbReference type="EMBL" id="QUQO01000001">
    <property type="protein sequence ID" value="RFB05524.1"/>
    <property type="molecule type" value="Genomic_DNA"/>
</dbReference>
<comment type="caution">
    <text evidence="2">The sequence shown here is derived from an EMBL/GenBank/DDBJ whole genome shotgun (WGS) entry which is preliminary data.</text>
</comment>
<evidence type="ECO:0000256" key="1">
    <source>
        <dbReference type="SAM" id="MobiDB-lite"/>
    </source>
</evidence>